<feature type="compositionally biased region" description="Polar residues" evidence="3">
    <location>
        <begin position="52"/>
        <end position="62"/>
    </location>
</feature>
<evidence type="ECO:0000256" key="2">
    <source>
        <dbReference type="ARBA" id="ARBA00023242"/>
    </source>
</evidence>
<dbReference type="GO" id="GO:0008270">
    <property type="term" value="F:zinc ion binding"/>
    <property type="evidence" value="ECO:0007669"/>
    <property type="project" value="InterPro"/>
</dbReference>
<protein>
    <recommendedName>
        <fullName evidence="4">Zn(2)-C6 fungal-type domain-containing protein</fullName>
    </recommendedName>
</protein>
<dbReference type="InterPro" id="IPR001138">
    <property type="entry name" value="Zn2Cys6_DnaBD"/>
</dbReference>
<feature type="region of interest" description="Disordered" evidence="3">
    <location>
        <begin position="52"/>
        <end position="112"/>
    </location>
</feature>
<dbReference type="InterPro" id="IPR036864">
    <property type="entry name" value="Zn2-C6_fun-type_DNA-bd_sf"/>
</dbReference>
<evidence type="ECO:0000256" key="3">
    <source>
        <dbReference type="SAM" id="MobiDB-lite"/>
    </source>
</evidence>
<comment type="caution">
    <text evidence="5">The sequence shown here is derived from an EMBL/GenBank/DDBJ whole genome shotgun (WGS) entry which is preliminary data.</text>
</comment>
<dbReference type="PANTHER" id="PTHR47425:SF3">
    <property type="entry name" value="ZN(II)2CYS6 TRANSCRIPTION FACTOR (EUROFUNG)"/>
    <property type="match status" value="1"/>
</dbReference>
<dbReference type="SMART" id="SM00066">
    <property type="entry name" value="GAL4"/>
    <property type="match status" value="1"/>
</dbReference>
<sequence>MPPSSGSTDAFSGSRKRAAAACHACHARKVRCSISQTGSPCTNCALDNVSCQARSRQPQSAARTRRGQNLPRAQSDAESITQDGASHDEPVYRPFTDHFGHHSQAQESDTVTPQVQAALSPVYGDTQGVGLVADLCEPERPDKSGHFVVAALSSTNIDSETHEYLEKRGCFDLPALDIQQSLVQAYFHYVHPFLPVIHVSSFLKPFESPGQDGVCLHLLWSVFLAAANFADATTVQSAGYESRKDMKRAMFLRAKALYDANYERSKIALIQAVLLMGFWYSDTEDRLGPWHWNGIAISLCQTVGLHREPDASLNHSQYRSSIDRDLWKHLWWCCFFRETWLSVGMGRPMRIDLAHSDTPKPDAKASESLYSELTESQRRRYIPEDPENLFLLWDELLSVTIILSRILSVQHLAKRTLSTHSDVNDLERELRGHHKHLDCLRTRATDPVLTLHMHHFELFFESTLITLFRPFALQSLGNQRAVAYDKESQDWLLSMERKATAAAMNTNNVLGDMIMADMICLSQSLICIALVPTLQIHLLHSVSPRKLVHRLGCHQLDLCMMVVQEIKVTYFGAEILYRLFTRAREVINLRRCALESLMPAGTDESGVVMPEGRERHDRETARSAYPMIWAFNTASNYGHGTGASEEYEDADVNAILSQCIFPDFGTIQAMGLAEDSQLWN</sequence>
<dbReference type="GO" id="GO:0006351">
    <property type="term" value="P:DNA-templated transcription"/>
    <property type="evidence" value="ECO:0007669"/>
    <property type="project" value="InterPro"/>
</dbReference>
<dbReference type="PANTHER" id="PTHR47425">
    <property type="entry name" value="FARB-RELATED"/>
    <property type="match status" value="1"/>
</dbReference>
<dbReference type="SMART" id="SM00906">
    <property type="entry name" value="Fungal_trans"/>
    <property type="match status" value="1"/>
</dbReference>
<name>A0A3L6MVZ4_FUSOX</name>
<proteinExistence type="predicted"/>
<dbReference type="GO" id="GO:0003677">
    <property type="term" value="F:DNA binding"/>
    <property type="evidence" value="ECO:0007669"/>
    <property type="project" value="InterPro"/>
</dbReference>
<reference evidence="5 6" key="1">
    <citation type="journal article" date="2018" name="Sci. Rep.">
        <title>Characterisation of pathogen-specific regions and novel effector candidates in Fusarium oxysporum f. sp. cepae.</title>
        <authorList>
            <person name="Armitage A.D."/>
            <person name="Taylor A."/>
            <person name="Sobczyk M.K."/>
            <person name="Baxter L."/>
            <person name="Greenfield B.P."/>
            <person name="Bates H.J."/>
            <person name="Wilson F."/>
            <person name="Jackson A.C."/>
            <person name="Ott S."/>
            <person name="Harrison R.J."/>
            <person name="Clarkson J.P."/>
        </authorList>
    </citation>
    <scope>NUCLEOTIDE SEQUENCE [LARGE SCALE GENOMIC DNA]</scope>
    <source>
        <strain evidence="5 6">FoC_Fus2</strain>
    </source>
</reference>
<gene>
    <name evidence="5" type="ORF">BFJ65_g16745</name>
</gene>
<accession>A0A3L6MVZ4</accession>
<feature type="domain" description="Zn(2)-C6 fungal-type" evidence="4">
    <location>
        <begin position="21"/>
        <end position="51"/>
    </location>
</feature>
<dbReference type="GO" id="GO:0000981">
    <property type="term" value="F:DNA-binding transcription factor activity, RNA polymerase II-specific"/>
    <property type="evidence" value="ECO:0007669"/>
    <property type="project" value="InterPro"/>
</dbReference>
<organism evidence="5 6">
    <name type="scientific">Fusarium oxysporum f. sp. cepae</name>
    <dbReference type="NCBI Taxonomy" id="396571"/>
    <lineage>
        <taxon>Eukaryota</taxon>
        <taxon>Fungi</taxon>
        <taxon>Dikarya</taxon>
        <taxon>Ascomycota</taxon>
        <taxon>Pezizomycotina</taxon>
        <taxon>Sordariomycetes</taxon>
        <taxon>Hypocreomycetidae</taxon>
        <taxon>Hypocreales</taxon>
        <taxon>Nectriaceae</taxon>
        <taxon>Fusarium</taxon>
        <taxon>Fusarium oxysporum species complex</taxon>
    </lineage>
</organism>
<feature type="compositionally biased region" description="Polar residues" evidence="3">
    <location>
        <begin position="103"/>
        <end position="112"/>
    </location>
</feature>
<dbReference type="PROSITE" id="PS00463">
    <property type="entry name" value="ZN2_CY6_FUNGAL_1"/>
    <property type="match status" value="1"/>
</dbReference>
<evidence type="ECO:0000313" key="6">
    <source>
        <dbReference type="Proteomes" id="UP000270866"/>
    </source>
</evidence>
<dbReference type="InterPro" id="IPR007219">
    <property type="entry name" value="XnlR_reg_dom"/>
</dbReference>
<evidence type="ECO:0000256" key="1">
    <source>
        <dbReference type="ARBA" id="ARBA00022723"/>
    </source>
</evidence>
<dbReference type="SUPFAM" id="SSF57701">
    <property type="entry name" value="Zn2/Cys6 DNA-binding domain"/>
    <property type="match status" value="1"/>
</dbReference>
<dbReference type="AlphaFoldDB" id="A0A3L6MVZ4"/>
<dbReference type="PROSITE" id="PS50048">
    <property type="entry name" value="ZN2_CY6_FUNGAL_2"/>
    <property type="match status" value="1"/>
</dbReference>
<dbReference type="CDD" id="cd12148">
    <property type="entry name" value="fungal_TF_MHR"/>
    <property type="match status" value="1"/>
</dbReference>
<evidence type="ECO:0000259" key="4">
    <source>
        <dbReference type="PROSITE" id="PS50048"/>
    </source>
</evidence>
<dbReference type="Pfam" id="PF00172">
    <property type="entry name" value="Zn_clus"/>
    <property type="match status" value="1"/>
</dbReference>
<keyword evidence="2" id="KW-0539">Nucleus</keyword>
<evidence type="ECO:0000313" key="5">
    <source>
        <dbReference type="EMBL" id="RKK09087.1"/>
    </source>
</evidence>
<keyword evidence="1" id="KW-0479">Metal-binding</keyword>
<dbReference type="Proteomes" id="UP000270866">
    <property type="component" value="Unassembled WGS sequence"/>
</dbReference>
<dbReference type="Gene3D" id="4.10.240.10">
    <property type="entry name" value="Zn(2)-C6 fungal-type DNA-binding domain"/>
    <property type="match status" value="1"/>
</dbReference>
<feature type="compositionally biased region" description="Basic and acidic residues" evidence="3">
    <location>
        <begin position="85"/>
        <end position="100"/>
    </location>
</feature>
<dbReference type="Pfam" id="PF04082">
    <property type="entry name" value="Fungal_trans"/>
    <property type="match status" value="1"/>
</dbReference>
<dbReference type="InterPro" id="IPR052761">
    <property type="entry name" value="Fungal_Detox/Toxin_TFs"/>
</dbReference>
<dbReference type="EMBL" id="MRCU01000013">
    <property type="protein sequence ID" value="RKK09087.1"/>
    <property type="molecule type" value="Genomic_DNA"/>
</dbReference>